<organism evidence="2 3">
    <name type="scientific">Portunus trituberculatus</name>
    <name type="common">Swimming crab</name>
    <name type="synonym">Neptunus trituberculatus</name>
    <dbReference type="NCBI Taxonomy" id="210409"/>
    <lineage>
        <taxon>Eukaryota</taxon>
        <taxon>Metazoa</taxon>
        <taxon>Ecdysozoa</taxon>
        <taxon>Arthropoda</taxon>
        <taxon>Crustacea</taxon>
        <taxon>Multicrustacea</taxon>
        <taxon>Malacostraca</taxon>
        <taxon>Eumalacostraca</taxon>
        <taxon>Eucarida</taxon>
        <taxon>Decapoda</taxon>
        <taxon>Pleocyemata</taxon>
        <taxon>Brachyura</taxon>
        <taxon>Eubrachyura</taxon>
        <taxon>Portunoidea</taxon>
        <taxon>Portunidae</taxon>
        <taxon>Portuninae</taxon>
        <taxon>Portunus</taxon>
    </lineage>
</organism>
<protein>
    <submittedName>
        <fullName evidence="2">Uncharacterized protein</fullName>
    </submittedName>
</protein>
<name>A0A5B7FT09_PORTR</name>
<proteinExistence type="predicted"/>
<dbReference type="AlphaFoldDB" id="A0A5B7FT09"/>
<evidence type="ECO:0000313" key="2">
    <source>
        <dbReference type="EMBL" id="MPC50950.1"/>
    </source>
</evidence>
<comment type="caution">
    <text evidence="2">The sequence shown here is derived from an EMBL/GenBank/DDBJ whole genome shotgun (WGS) entry which is preliminary data.</text>
</comment>
<dbReference type="Proteomes" id="UP000324222">
    <property type="component" value="Unassembled WGS sequence"/>
</dbReference>
<dbReference type="EMBL" id="VSRR010009830">
    <property type="protein sequence ID" value="MPC50950.1"/>
    <property type="molecule type" value="Genomic_DNA"/>
</dbReference>
<reference evidence="2 3" key="1">
    <citation type="submission" date="2019-05" db="EMBL/GenBank/DDBJ databases">
        <title>Another draft genome of Portunus trituberculatus and its Hox gene families provides insights of decapod evolution.</title>
        <authorList>
            <person name="Jeong J.-H."/>
            <person name="Song I."/>
            <person name="Kim S."/>
            <person name="Choi T."/>
            <person name="Kim D."/>
            <person name="Ryu S."/>
            <person name="Kim W."/>
        </authorList>
    </citation>
    <scope>NUCLEOTIDE SEQUENCE [LARGE SCALE GENOMIC DNA]</scope>
    <source>
        <tissue evidence="2">Muscle</tissue>
    </source>
</reference>
<sequence length="116" mass="12227">MSSTDESEDKGPKSQESPELTYTIERRVGGGGGKRAEERNVGRNGIDRTRAKPSCPTNTARPCGRGLTPTALIVTPANYNAPTALIVTPASYNAPTSFVGARSLHSHSKSWSAGVL</sequence>
<feature type="region of interest" description="Disordered" evidence="1">
    <location>
        <begin position="1"/>
        <end position="66"/>
    </location>
</feature>
<gene>
    <name evidence="2" type="ORF">E2C01_044785</name>
</gene>
<keyword evidence="3" id="KW-1185">Reference proteome</keyword>
<evidence type="ECO:0000256" key="1">
    <source>
        <dbReference type="SAM" id="MobiDB-lite"/>
    </source>
</evidence>
<feature type="compositionally biased region" description="Basic and acidic residues" evidence="1">
    <location>
        <begin position="24"/>
        <end position="50"/>
    </location>
</feature>
<accession>A0A5B7FT09</accession>
<evidence type="ECO:0000313" key="3">
    <source>
        <dbReference type="Proteomes" id="UP000324222"/>
    </source>
</evidence>